<sequence>MLCLKITALQKQLEEEIDLHLALTSAVDHSNVTFLNSIGQLPNKAHELVTNIDVFGDFVSKLEEELVALHFQLSQERNEHRLVFEKVPI</sequence>
<dbReference type="OrthoDB" id="1085859at2759"/>
<evidence type="ECO:0000313" key="3">
    <source>
        <dbReference type="Proteomes" id="UP000631114"/>
    </source>
</evidence>
<dbReference type="EMBL" id="JADFTS010000008">
    <property type="protein sequence ID" value="KAF9594729.1"/>
    <property type="molecule type" value="Genomic_DNA"/>
</dbReference>
<dbReference type="Proteomes" id="UP000631114">
    <property type="component" value="Unassembled WGS sequence"/>
</dbReference>
<proteinExistence type="predicted"/>
<name>A0A835LKA6_9MAGN</name>
<reference evidence="2 3" key="1">
    <citation type="submission" date="2020-10" db="EMBL/GenBank/DDBJ databases">
        <title>The Coptis chinensis genome and diversification of protoberbering-type alkaloids.</title>
        <authorList>
            <person name="Wang B."/>
            <person name="Shu S."/>
            <person name="Song C."/>
            <person name="Liu Y."/>
        </authorList>
    </citation>
    <scope>NUCLEOTIDE SEQUENCE [LARGE SCALE GENOMIC DNA]</scope>
    <source>
        <strain evidence="2">HL-2020</strain>
        <tissue evidence="2">Leaf</tissue>
    </source>
</reference>
<accession>A0A835LKA6</accession>
<dbReference type="AlphaFoldDB" id="A0A835LKA6"/>
<dbReference type="InterPro" id="IPR025757">
    <property type="entry name" value="MIP1_Leuzipper"/>
</dbReference>
<comment type="caution">
    <text evidence="2">The sequence shown here is derived from an EMBL/GenBank/DDBJ whole genome shotgun (WGS) entry which is preliminary data.</text>
</comment>
<feature type="domain" description="Ternary complex factor MIP1 leucine-zipper" evidence="1">
    <location>
        <begin position="6"/>
        <end position="76"/>
    </location>
</feature>
<keyword evidence="3" id="KW-1185">Reference proteome</keyword>
<gene>
    <name evidence="2" type="ORF">IFM89_034712</name>
</gene>
<protein>
    <recommendedName>
        <fullName evidence="1">Ternary complex factor MIP1 leucine-zipper domain-containing protein</fullName>
    </recommendedName>
</protein>
<evidence type="ECO:0000259" key="1">
    <source>
        <dbReference type="Pfam" id="PF14389"/>
    </source>
</evidence>
<evidence type="ECO:0000313" key="2">
    <source>
        <dbReference type="EMBL" id="KAF9594729.1"/>
    </source>
</evidence>
<dbReference type="Pfam" id="PF14389">
    <property type="entry name" value="Lzipper-MIP1"/>
    <property type="match status" value="1"/>
</dbReference>
<organism evidence="2 3">
    <name type="scientific">Coptis chinensis</name>
    <dbReference type="NCBI Taxonomy" id="261450"/>
    <lineage>
        <taxon>Eukaryota</taxon>
        <taxon>Viridiplantae</taxon>
        <taxon>Streptophyta</taxon>
        <taxon>Embryophyta</taxon>
        <taxon>Tracheophyta</taxon>
        <taxon>Spermatophyta</taxon>
        <taxon>Magnoliopsida</taxon>
        <taxon>Ranunculales</taxon>
        <taxon>Ranunculaceae</taxon>
        <taxon>Coptidoideae</taxon>
        <taxon>Coptis</taxon>
    </lineage>
</organism>